<evidence type="ECO:0000256" key="8">
    <source>
        <dbReference type="RuleBase" id="RU363034"/>
    </source>
</evidence>
<name>A0AAD9RGJ7_9HYME</name>
<dbReference type="Pfam" id="PF00089">
    <property type="entry name" value="Trypsin"/>
    <property type="match status" value="1"/>
</dbReference>
<evidence type="ECO:0000256" key="9">
    <source>
        <dbReference type="SAM" id="SignalP"/>
    </source>
</evidence>
<dbReference type="FunFam" id="2.40.10.10:FF:000077">
    <property type="entry name" value="Predicted protein"/>
    <property type="match status" value="1"/>
</dbReference>
<evidence type="ECO:0000256" key="6">
    <source>
        <dbReference type="ARBA" id="ARBA00023145"/>
    </source>
</evidence>
<dbReference type="PRINTS" id="PR00722">
    <property type="entry name" value="CHYMOTRYPSIN"/>
</dbReference>
<dbReference type="EMBL" id="JAIFRP010000090">
    <property type="protein sequence ID" value="KAK2579372.1"/>
    <property type="molecule type" value="Genomic_DNA"/>
</dbReference>
<dbReference type="InterPro" id="IPR033116">
    <property type="entry name" value="TRYPSIN_SER"/>
</dbReference>
<dbReference type="CDD" id="cd00190">
    <property type="entry name" value="Tryp_SPc"/>
    <property type="match status" value="1"/>
</dbReference>
<dbReference type="PANTHER" id="PTHR24252:SF17">
    <property type="entry name" value="SUPPRESSOR OF TUMORIGENICITY 14 PROTEIN HOMOLOG-RELATED"/>
    <property type="match status" value="1"/>
</dbReference>
<evidence type="ECO:0000313" key="12">
    <source>
        <dbReference type="Proteomes" id="UP001258017"/>
    </source>
</evidence>
<dbReference type="InterPro" id="IPR001314">
    <property type="entry name" value="Peptidase_S1A"/>
</dbReference>
<reference evidence="11" key="1">
    <citation type="submission" date="2021-08" db="EMBL/GenBank/DDBJ databases">
        <authorList>
            <person name="Misof B."/>
            <person name="Oliver O."/>
            <person name="Podsiadlowski L."/>
            <person name="Donath A."/>
            <person name="Peters R."/>
            <person name="Mayer C."/>
            <person name="Rust J."/>
            <person name="Gunkel S."/>
            <person name="Lesny P."/>
            <person name="Martin S."/>
            <person name="Oeyen J.P."/>
            <person name="Petersen M."/>
            <person name="Panagiotis P."/>
            <person name="Wilbrandt J."/>
            <person name="Tanja T."/>
        </authorList>
    </citation>
    <scope>NUCLEOTIDE SEQUENCE</scope>
    <source>
        <strain evidence="11">GBR_01_08_01A</strain>
        <tissue evidence="11">Thorax + abdomen</tissue>
    </source>
</reference>
<evidence type="ECO:0000256" key="3">
    <source>
        <dbReference type="ARBA" id="ARBA00022729"/>
    </source>
</evidence>
<organism evidence="11 12">
    <name type="scientific">Odynerus spinipes</name>
    <dbReference type="NCBI Taxonomy" id="1348599"/>
    <lineage>
        <taxon>Eukaryota</taxon>
        <taxon>Metazoa</taxon>
        <taxon>Ecdysozoa</taxon>
        <taxon>Arthropoda</taxon>
        <taxon>Hexapoda</taxon>
        <taxon>Insecta</taxon>
        <taxon>Pterygota</taxon>
        <taxon>Neoptera</taxon>
        <taxon>Endopterygota</taxon>
        <taxon>Hymenoptera</taxon>
        <taxon>Apocrita</taxon>
        <taxon>Aculeata</taxon>
        <taxon>Vespoidea</taxon>
        <taxon>Vespidae</taxon>
        <taxon>Eumeninae</taxon>
        <taxon>Odynerus</taxon>
    </lineage>
</organism>
<evidence type="ECO:0000313" key="11">
    <source>
        <dbReference type="EMBL" id="KAK2579372.1"/>
    </source>
</evidence>
<gene>
    <name evidence="11" type="ORF">KPH14_003237</name>
</gene>
<feature type="chain" id="PRO_5042178307" description="Peptidase S1 domain-containing protein" evidence="9">
    <location>
        <begin position="19"/>
        <end position="253"/>
    </location>
</feature>
<dbReference type="InterPro" id="IPR001254">
    <property type="entry name" value="Trypsin_dom"/>
</dbReference>
<dbReference type="InterPro" id="IPR043504">
    <property type="entry name" value="Peptidase_S1_PA_chymotrypsin"/>
</dbReference>
<accession>A0AAD9RGJ7</accession>
<comment type="similarity">
    <text evidence="1">Belongs to the peptidase S1 family.</text>
</comment>
<keyword evidence="3 9" id="KW-0732">Signal</keyword>
<sequence length="253" mass="26930">MLRSFVIIFAALAATCLGASVRLTPPLPINRIVGGQDANVREHPHQASLAVYGHLCGASIINKRWLISAAHCVGLSADYYSISVGSNSTSNGTKYAVKKVVKHPLYNSQMIDYDASLIQVEGEIEFNDFVKPIKLASSEPSAGFLVNVTGWGKLSEGGKQPGSLQVVSVPIVNRTACQKAYEYEAEITQSMICAGYDKGGKDSCQGDSGGPLTANGVLYGIVSWGFGCARPKYPGVYTNVAKISTWAKIVSSF</sequence>
<evidence type="ECO:0000256" key="2">
    <source>
        <dbReference type="ARBA" id="ARBA00022670"/>
    </source>
</evidence>
<dbReference type="GO" id="GO:0004252">
    <property type="term" value="F:serine-type endopeptidase activity"/>
    <property type="evidence" value="ECO:0007669"/>
    <property type="project" value="InterPro"/>
</dbReference>
<dbReference type="SUPFAM" id="SSF50494">
    <property type="entry name" value="Trypsin-like serine proteases"/>
    <property type="match status" value="1"/>
</dbReference>
<protein>
    <recommendedName>
        <fullName evidence="10">Peptidase S1 domain-containing protein</fullName>
    </recommendedName>
</protein>
<feature type="domain" description="Peptidase S1" evidence="10">
    <location>
        <begin position="32"/>
        <end position="252"/>
    </location>
</feature>
<dbReference type="SMART" id="SM00020">
    <property type="entry name" value="Tryp_SPc"/>
    <property type="match status" value="1"/>
</dbReference>
<evidence type="ECO:0000256" key="5">
    <source>
        <dbReference type="ARBA" id="ARBA00022825"/>
    </source>
</evidence>
<dbReference type="AlphaFoldDB" id="A0AAD9RGJ7"/>
<dbReference type="PROSITE" id="PS00134">
    <property type="entry name" value="TRYPSIN_HIS"/>
    <property type="match status" value="1"/>
</dbReference>
<proteinExistence type="inferred from homology"/>
<dbReference type="InterPro" id="IPR009003">
    <property type="entry name" value="Peptidase_S1_PA"/>
</dbReference>
<dbReference type="Gene3D" id="2.40.10.10">
    <property type="entry name" value="Trypsin-like serine proteases"/>
    <property type="match status" value="1"/>
</dbReference>
<dbReference type="GO" id="GO:0006508">
    <property type="term" value="P:proteolysis"/>
    <property type="evidence" value="ECO:0007669"/>
    <property type="project" value="UniProtKB-KW"/>
</dbReference>
<dbReference type="PANTHER" id="PTHR24252">
    <property type="entry name" value="ACROSIN-RELATED"/>
    <property type="match status" value="1"/>
</dbReference>
<keyword evidence="12" id="KW-1185">Reference proteome</keyword>
<reference evidence="11" key="2">
    <citation type="journal article" date="2023" name="Commun. Biol.">
        <title>Intrasexual cuticular hydrocarbon dimorphism in a wasp sheds light on hydrocarbon biosynthesis genes in Hymenoptera.</title>
        <authorList>
            <person name="Moris V.C."/>
            <person name="Podsiadlowski L."/>
            <person name="Martin S."/>
            <person name="Oeyen J.P."/>
            <person name="Donath A."/>
            <person name="Petersen M."/>
            <person name="Wilbrandt J."/>
            <person name="Misof B."/>
            <person name="Liedtke D."/>
            <person name="Thamm M."/>
            <person name="Scheiner R."/>
            <person name="Schmitt T."/>
            <person name="Niehuis O."/>
        </authorList>
    </citation>
    <scope>NUCLEOTIDE SEQUENCE</scope>
    <source>
        <strain evidence="11">GBR_01_08_01A</strain>
    </source>
</reference>
<comment type="caution">
    <text evidence="11">The sequence shown here is derived from an EMBL/GenBank/DDBJ whole genome shotgun (WGS) entry which is preliminary data.</text>
</comment>
<dbReference type="PROSITE" id="PS50240">
    <property type="entry name" value="TRYPSIN_DOM"/>
    <property type="match status" value="1"/>
</dbReference>
<evidence type="ECO:0000259" key="10">
    <source>
        <dbReference type="PROSITE" id="PS50240"/>
    </source>
</evidence>
<keyword evidence="7" id="KW-1015">Disulfide bond</keyword>
<dbReference type="PROSITE" id="PS00135">
    <property type="entry name" value="TRYPSIN_SER"/>
    <property type="match status" value="1"/>
</dbReference>
<keyword evidence="2 8" id="KW-0645">Protease</keyword>
<keyword evidence="4 8" id="KW-0378">Hydrolase</keyword>
<dbReference type="Proteomes" id="UP001258017">
    <property type="component" value="Unassembled WGS sequence"/>
</dbReference>
<dbReference type="InterPro" id="IPR018114">
    <property type="entry name" value="TRYPSIN_HIS"/>
</dbReference>
<keyword evidence="5 8" id="KW-0720">Serine protease</keyword>
<evidence type="ECO:0000256" key="1">
    <source>
        <dbReference type="ARBA" id="ARBA00007664"/>
    </source>
</evidence>
<evidence type="ECO:0000256" key="4">
    <source>
        <dbReference type="ARBA" id="ARBA00022801"/>
    </source>
</evidence>
<evidence type="ECO:0000256" key="7">
    <source>
        <dbReference type="ARBA" id="ARBA00023157"/>
    </source>
</evidence>
<feature type="signal peptide" evidence="9">
    <location>
        <begin position="1"/>
        <end position="18"/>
    </location>
</feature>
<keyword evidence="6" id="KW-0865">Zymogen</keyword>